<proteinExistence type="inferred from homology"/>
<sequence>MYAAYRLRLEATVFGKLSLVLKRNGCHQRFLSSSLFSNSFRRQRISDTNASLSLFTMRSHSSTSIEKDGDGINIKSVSKTAPVKASSPSFLPGIAFSAATATAGFSLADILSTASGIPISGIPLAILTGIALNNSSILTKVNLPEFIRPGIQFSTKTILQGGIVAVAAKLSFVELVSTGSTGLPVVLASLGAGLTLIPMYGNWAGLPKEMSLLLTAGTSICGVTAITALAPAIQASNRDIAVAVANTVAFGTIGMLVYPYLFHSLCTSSEQVGMCLGVGIHDTSQVLGAAMSYKETFDDEIALKVAAITKLSRNLGLAVAIPGLTYAHATTKFLQHQEPTSKEDHPLPSSISGLNTFQKYVPPFLIAFVGMSGLRSMGDIALGNTASNELETFRHVMDFVGNDVSKYALGTAMAGVGLSTSLSSLQGVGWKPFAVGAAGAFTVGGTGFAVASMMT</sequence>
<organism evidence="8 9">
    <name type="scientific">Nitzschia inconspicua</name>
    <dbReference type="NCBI Taxonomy" id="303405"/>
    <lineage>
        <taxon>Eukaryota</taxon>
        <taxon>Sar</taxon>
        <taxon>Stramenopiles</taxon>
        <taxon>Ochrophyta</taxon>
        <taxon>Bacillariophyta</taxon>
        <taxon>Bacillariophyceae</taxon>
        <taxon>Bacillariophycidae</taxon>
        <taxon>Bacillariales</taxon>
        <taxon>Bacillariaceae</taxon>
        <taxon>Nitzschia</taxon>
    </lineage>
</organism>
<keyword evidence="5 7" id="KW-1133">Transmembrane helix</keyword>
<comment type="subcellular location">
    <subcellularLocation>
        <location evidence="1">Cell membrane</location>
        <topology evidence="1">Multi-pass membrane protein</topology>
    </subcellularLocation>
</comment>
<dbReference type="AlphaFoldDB" id="A0A9K3KAB9"/>
<feature type="transmembrane region" description="Helical" evidence="7">
    <location>
        <begin position="240"/>
        <end position="261"/>
    </location>
</feature>
<evidence type="ECO:0000256" key="4">
    <source>
        <dbReference type="ARBA" id="ARBA00022692"/>
    </source>
</evidence>
<keyword evidence="4 7" id="KW-0812">Transmembrane</keyword>
<dbReference type="EMBL" id="JAGRRH010000028">
    <property type="protein sequence ID" value="KAG7340129.1"/>
    <property type="molecule type" value="Genomic_DNA"/>
</dbReference>
<comment type="similarity">
    <text evidence="2">Belongs to the UPF0324 family.</text>
</comment>
<keyword evidence="6 7" id="KW-0472">Membrane</keyword>
<evidence type="ECO:0000256" key="2">
    <source>
        <dbReference type="ARBA" id="ARBA00007977"/>
    </source>
</evidence>
<protein>
    <submittedName>
        <fullName evidence="8">Uncharacterized protein</fullName>
    </submittedName>
</protein>
<keyword evidence="3" id="KW-1003">Cell membrane</keyword>
<dbReference type="PANTHER" id="PTHR30106:SF2">
    <property type="entry name" value="UPF0324 INNER MEMBRANE PROTEIN YEIH"/>
    <property type="match status" value="1"/>
</dbReference>
<evidence type="ECO:0000256" key="7">
    <source>
        <dbReference type="SAM" id="Phobius"/>
    </source>
</evidence>
<feature type="transmembrane region" description="Helical" evidence="7">
    <location>
        <begin position="212"/>
        <end position="233"/>
    </location>
</feature>
<gene>
    <name evidence="8" type="ORF">IV203_006533</name>
</gene>
<dbReference type="Proteomes" id="UP000693970">
    <property type="component" value="Unassembled WGS sequence"/>
</dbReference>
<evidence type="ECO:0000256" key="6">
    <source>
        <dbReference type="ARBA" id="ARBA00023136"/>
    </source>
</evidence>
<evidence type="ECO:0000313" key="9">
    <source>
        <dbReference type="Proteomes" id="UP000693970"/>
    </source>
</evidence>
<dbReference type="PANTHER" id="PTHR30106">
    <property type="entry name" value="INNER MEMBRANE PROTEIN YEIH-RELATED"/>
    <property type="match status" value="1"/>
</dbReference>
<dbReference type="GO" id="GO:0005886">
    <property type="term" value="C:plasma membrane"/>
    <property type="evidence" value="ECO:0007669"/>
    <property type="project" value="UniProtKB-SubCell"/>
</dbReference>
<dbReference type="OrthoDB" id="42174at2759"/>
<reference evidence="8" key="1">
    <citation type="journal article" date="2021" name="Sci. Rep.">
        <title>Diploid genomic architecture of Nitzschia inconspicua, an elite biomass production diatom.</title>
        <authorList>
            <person name="Oliver A."/>
            <person name="Podell S."/>
            <person name="Pinowska A."/>
            <person name="Traller J.C."/>
            <person name="Smith S.R."/>
            <person name="McClure R."/>
            <person name="Beliaev A."/>
            <person name="Bohutskyi P."/>
            <person name="Hill E.A."/>
            <person name="Rabines A."/>
            <person name="Zheng H."/>
            <person name="Allen L.Z."/>
            <person name="Kuo A."/>
            <person name="Grigoriev I.V."/>
            <person name="Allen A.E."/>
            <person name="Hazlebeck D."/>
            <person name="Allen E.E."/>
        </authorList>
    </citation>
    <scope>NUCLEOTIDE SEQUENCE</scope>
    <source>
        <strain evidence="8">Hildebrandi</strain>
    </source>
</reference>
<dbReference type="Pfam" id="PF03601">
    <property type="entry name" value="Cons_hypoth698"/>
    <property type="match status" value="1"/>
</dbReference>
<accession>A0A9K3KAB9</accession>
<evidence type="ECO:0000313" key="8">
    <source>
        <dbReference type="EMBL" id="KAG7340129.1"/>
    </source>
</evidence>
<name>A0A9K3KAB9_9STRA</name>
<comment type="caution">
    <text evidence="8">The sequence shown here is derived from an EMBL/GenBank/DDBJ whole genome shotgun (WGS) entry which is preliminary data.</text>
</comment>
<reference evidence="8" key="2">
    <citation type="submission" date="2021-04" db="EMBL/GenBank/DDBJ databases">
        <authorList>
            <person name="Podell S."/>
        </authorList>
    </citation>
    <scope>NUCLEOTIDE SEQUENCE</scope>
    <source>
        <strain evidence="8">Hildebrandi</strain>
    </source>
</reference>
<feature type="transmembrane region" description="Helical" evidence="7">
    <location>
        <begin position="181"/>
        <end position="200"/>
    </location>
</feature>
<evidence type="ECO:0000256" key="3">
    <source>
        <dbReference type="ARBA" id="ARBA00022475"/>
    </source>
</evidence>
<evidence type="ECO:0000256" key="5">
    <source>
        <dbReference type="ARBA" id="ARBA00022989"/>
    </source>
</evidence>
<keyword evidence="9" id="KW-1185">Reference proteome</keyword>
<evidence type="ECO:0000256" key="1">
    <source>
        <dbReference type="ARBA" id="ARBA00004651"/>
    </source>
</evidence>
<dbReference type="InterPro" id="IPR018383">
    <property type="entry name" value="UPF0324_pro"/>
</dbReference>